<organism evidence="2 3">
    <name type="scientific">Reichenbachiella agariperforans</name>
    <dbReference type="NCBI Taxonomy" id="156994"/>
    <lineage>
        <taxon>Bacteria</taxon>
        <taxon>Pseudomonadati</taxon>
        <taxon>Bacteroidota</taxon>
        <taxon>Cytophagia</taxon>
        <taxon>Cytophagales</taxon>
        <taxon>Reichenbachiellaceae</taxon>
        <taxon>Reichenbachiella</taxon>
    </lineage>
</organism>
<dbReference type="Proteomes" id="UP000184474">
    <property type="component" value="Unassembled WGS sequence"/>
</dbReference>
<dbReference type="PROSITE" id="PS51257">
    <property type="entry name" value="PROKAR_LIPOPROTEIN"/>
    <property type="match status" value="1"/>
</dbReference>
<dbReference type="InterPro" id="IPR025366">
    <property type="entry name" value="DUF4270"/>
</dbReference>
<dbReference type="STRING" id="156994.SAMN04488028_11116"/>
<proteinExistence type="predicted"/>
<keyword evidence="3" id="KW-1185">Reference proteome</keyword>
<feature type="chain" id="PRO_5009921988" description="DUF4270 domain-containing protein" evidence="1">
    <location>
        <begin position="23"/>
        <end position="440"/>
    </location>
</feature>
<dbReference type="AlphaFoldDB" id="A0A1M6W9Y4"/>
<dbReference type="Pfam" id="PF14092">
    <property type="entry name" value="DUF4270"/>
    <property type="match status" value="1"/>
</dbReference>
<reference evidence="3" key="1">
    <citation type="submission" date="2016-11" db="EMBL/GenBank/DDBJ databases">
        <authorList>
            <person name="Varghese N."/>
            <person name="Submissions S."/>
        </authorList>
    </citation>
    <scope>NUCLEOTIDE SEQUENCE [LARGE SCALE GENOMIC DNA]</scope>
    <source>
        <strain evidence="3">DSM 26134</strain>
    </source>
</reference>
<dbReference type="EMBL" id="FRAA01000011">
    <property type="protein sequence ID" value="SHK90574.1"/>
    <property type="molecule type" value="Genomic_DNA"/>
</dbReference>
<evidence type="ECO:0000313" key="3">
    <source>
        <dbReference type="Proteomes" id="UP000184474"/>
    </source>
</evidence>
<feature type="signal peptide" evidence="1">
    <location>
        <begin position="1"/>
        <end position="22"/>
    </location>
</feature>
<keyword evidence="1" id="KW-0732">Signal</keyword>
<name>A0A1M6W9Y4_REIAG</name>
<gene>
    <name evidence="2" type="ORF">SAMN04488028_11116</name>
</gene>
<evidence type="ECO:0008006" key="4">
    <source>
        <dbReference type="Google" id="ProtNLM"/>
    </source>
</evidence>
<evidence type="ECO:0000256" key="1">
    <source>
        <dbReference type="SAM" id="SignalP"/>
    </source>
</evidence>
<sequence length="440" mass="49569">MKKGMSRCAVVKPALFGVAILATVLVSCTDSETEIGSDFFDDVSFEVLSWDTLTLKMSTVQLDSIVTSDAARLLVGIADHDQAGRLTAETYFQVGNETYTNFPSGADFSFTHASLILHYDGYSFGDTTQYMEIEVHELAEDLELDDDDQLYNFSSFTIKTESENTPFLLGTHTFRPEPYTGDSIEIDLDLTRGHELFDFLGEDEVLIDDFKEIFKGVHISPSTEGCILGFGLSAELRLYYNDYADEDPEEQYLGFELGTSDYYFNHLSADRSATTLASLSGEEISSDDAGDRVFVQSGLGLAIRIDIPYIRDILARDDELLINNVELELAVGNELPEELSMLQNLAINRVDDHMDLLRSYEMPISLDVNSEYGYDRKYTLDITDFIEEQIANNVELNEDGLLLRFEDESFRSSVDHLILWDQHGGDENSKIKLNVIRIKQ</sequence>
<protein>
    <recommendedName>
        <fullName evidence="4">DUF4270 domain-containing protein</fullName>
    </recommendedName>
</protein>
<accession>A0A1M6W9Y4</accession>
<evidence type="ECO:0000313" key="2">
    <source>
        <dbReference type="EMBL" id="SHK90574.1"/>
    </source>
</evidence>